<evidence type="ECO:0000256" key="7">
    <source>
        <dbReference type="ARBA" id="ARBA00022840"/>
    </source>
</evidence>
<keyword evidence="6 11" id="KW-0418">Kinase</keyword>
<keyword evidence="5" id="KW-0547">Nucleotide-binding</keyword>
<organism evidence="11 12">
    <name type="scientific">Hymenobacter negativus</name>
    <dbReference type="NCBI Taxonomy" id="2795026"/>
    <lineage>
        <taxon>Bacteria</taxon>
        <taxon>Pseudomonadati</taxon>
        <taxon>Bacteroidota</taxon>
        <taxon>Cytophagia</taxon>
        <taxon>Cytophagales</taxon>
        <taxon>Hymenobacteraceae</taxon>
        <taxon>Hymenobacter</taxon>
    </lineage>
</organism>
<keyword evidence="9" id="KW-1133">Transmembrane helix</keyword>
<evidence type="ECO:0000313" key="11">
    <source>
        <dbReference type="EMBL" id="MBO2011383.1"/>
    </source>
</evidence>
<evidence type="ECO:0000313" key="12">
    <source>
        <dbReference type="Proteomes" id="UP000664369"/>
    </source>
</evidence>
<feature type="domain" description="Histidine kinase" evidence="10">
    <location>
        <begin position="75"/>
        <end position="265"/>
    </location>
</feature>
<keyword evidence="8" id="KW-0902">Two-component regulatory system</keyword>
<dbReference type="EC" id="2.7.13.3" evidence="2"/>
<dbReference type="PROSITE" id="PS50109">
    <property type="entry name" value="HIS_KIN"/>
    <property type="match status" value="1"/>
</dbReference>
<dbReference type="SUPFAM" id="SSF55874">
    <property type="entry name" value="ATPase domain of HSP90 chaperone/DNA topoisomerase II/histidine kinase"/>
    <property type="match status" value="1"/>
</dbReference>
<dbReference type="Pfam" id="PF07730">
    <property type="entry name" value="HisKA_3"/>
    <property type="match status" value="1"/>
</dbReference>
<keyword evidence="12" id="KW-1185">Reference proteome</keyword>
<dbReference type="Gene3D" id="1.20.5.1930">
    <property type="match status" value="1"/>
</dbReference>
<dbReference type="InterPro" id="IPR011712">
    <property type="entry name" value="Sig_transdc_His_kin_sub3_dim/P"/>
</dbReference>
<proteinExistence type="predicted"/>
<dbReference type="EMBL" id="JAGETZ010000011">
    <property type="protein sequence ID" value="MBO2011383.1"/>
    <property type="molecule type" value="Genomic_DNA"/>
</dbReference>
<evidence type="ECO:0000256" key="8">
    <source>
        <dbReference type="ARBA" id="ARBA00023012"/>
    </source>
</evidence>
<keyword evidence="3" id="KW-0597">Phosphoprotein</keyword>
<dbReference type="SMART" id="SM00387">
    <property type="entry name" value="HATPase_c"/>
    <property type="match status" value="1"/>
</dbReference>
<evidence type="ECO:0000256" key="6">
    <source>
        <dbReference type="ARBA" id="ARBA00022777"/>
    </source>
</evidence>
<evidence type="ECO:0000256" key="2">
    <source>
        <dbReference type="ARBA" id="ARBA00012438"/>
    </source>
</evidence>
<evidence type="ECO:0000259" key="10">
    <source>
        <dbReference type="PROSITE" id="PS50109"/>
    </source>
</evidence>
<dbReference type="PANTHER" id="PTHR24421:SF10">
    <property type="entry name" value="NITRATE_NITRITE SENSOR PROTEIN NARQ"/>
    <property type="match status" value="1"/>
</dbReference>
<dbReference type="Pfam" id="PF02518">
    <property type="entry name" value="HATPase_c"/>
    <property type="match status" value="1"/>
</dbReference>
<dbReference type="Proteomes" id="UP000664369">
    <property type="component" value="Unassembled WGS sequence"/>
</dbReference>
<sequence length="265" mass="29409">MVQSASAIDLYMLVFGGALALALLVAGVVGFLFLYQKRVSEQELVVREMQLGLQQQVVYRTLDAVEDERKRVARDLHDEIGAALSAMRLLVTQLAQHTPPTPEAANLTTRFKDVIDNTIDSIRRISNDLLPQGLEELGLTYALEGLCEAAMALSDVDIELRVDTEPALSNRRGLLVYRLVQELLNNALKHAAASEIKLSLHHEAQQVRLHYADNGQGFDFEQAYQRRSFGLKNIETRAQMLEGTVAFDTQPAQGLRVTLSIPLTA</sequence>
<evidence type="ECO:0000256" key="1">
    <source>
        <dbReference type="ARBA" id="ARBA00000085"/>
    </source>
</evidence>
<dbReference type="PANTHER" id="PTHR24421">
    <property type="entry name" value="NITRATE/NITRITE SENSOR PROTEIN NARX-RELATED"/>
    <property type="match status" value="1"/>
</dbReference>
<dbReference type="CDD" id="cd16917">
    <property type="entry name" value="HATPase_UhpB-NarQ-NarX-like"/>
    <property type="match status" value="1"/>
</dbReference>
<protein>
    <recommendedName>
        <fullName evidence="2">histidine kinase</fullName>
        <ecNumber evidence="2">2.7.13.3</ecNumber>
    </recommendedName>
</protein>
<evidence type="ECO:0000256" key="9">
    <source>
        <dbReference type="SAM" id="Phobius"/>
    </source>
</evidence>
<dbReference type="Gene3D" id="3.30.565.10">
    <property type="entry name" value="Histidine kinase-like ATPase, C-terminal domain"/>
    <property type="match status" value="1"/>
</dbReference>
<evidence type="ECO:0000256" key="4">
    <source>
        <dbReference type="ARBA" id="ARBA00022679"/>
    </source>
</evidence>
<dbReference type="GO" id="GO:0016301">
    <property type="term" value="F:kinase activity"/>
    <property type="evidence" value="ECO:0007669"/>
    <property type="project" value="UniProtKB-KW"/>
</dbReference>
<dbReference type="InterPro" id="IPR036890">
    <property type="entry name" value="HATPase_C_sf"/>
</dbReference>
<feature type="transmembrane region" description="Helical" evidence="9">
    <location>
        <begin position="12"/>
        <end position="35"/>
    </location>
</feature>
<comment type="catalytic activity">
    <reaction evidence="1">
        <text>ATP + protein L-histidine = ADP + protein N-phospho-L-histidine.</text>
        <dbReference type="EC" id="2.7.13.3"/>
    </reaction>
</comment>
<dbReference type="InterPro" id="IPR005467">
    <property type="entry name" value="His_kinase_dom"/>
</dbReference>
<name>A0ABS3QJG1_9BACT</name>
<gene>
    <name evidence="11" type="ORF">J4E00_20130</name>
</gene>
<dbReference type="InterPro" id="IPR003594">
    <property type="entry name" value="HATPase_dom"/>
</dbReference>
<accession>A0ABS3QJG1</accession>
<reference evidence="11 12" key="1">
    <citation type="submission" date="2021-03" db="EMBL/GenBank/DDBJ databases">
        <authorList>
            <person name="Kim M.K."/>
        </authorList>
    </citation>
    <scope>NUCLEOTIDE SEQUENCE [LARGE SCALE GENOMIC DNA]</scope>
    <source>
        <strain evidence="11 12">BT442</strain>
    </source>
</reference>
<evidence type="ECO:0000256" key="5">
    <source>
        <dbReference type="ARBA" id="ARBA00022741"/>
    </source>
</evidence>
<keyword evidence="9" id="KW-0812">Transmembrane</keyword>
<dbReference type="InterPro" id="IPR050482">
    <property type="entry name" value="Sensor_HK_TwoCompSys"/>
</dbReference>
<keyword evidence="4" id="KW-0808">Transferase</keyword>
<evidence type="ECO:0000256" key="3">
    <source>
        <dbReference type="ARBA" id="ARBA00022553"/>
    </source>
</evidence>
<keyword evidence="9" id="KW-0472">Membrane</keyword>
<keyword evidence="7" id="KW-0067">ATP-binding</keyword>
<comment type="caution">
    <text evidence="11">The sequence shown here is derived from an EMBL/GenBank/DDBJ whole genome shotgun (WGS) entry which is preliminary data.</text>
</comment>